<evidence type="ECO:0000259" key="1">
    <source>
        <dbReference type="PROSITE" id="PS51664"/>
    </source>
</evidence>
<name>A0ABX2TMG8_9PROT</name>
<dbReference type="Proteomes" id="UP000584642">
    <property type="component" value="Unassembled WGS sequence"/>
</dbReference>
<dbReference type="NCBIfam" id="TIGR00702">
    <property type="entry name" value="YcaO-type kinase domain"/>
    <property type="match status" value="1"/>
</dbReference>
<proteinExistence type="predicted"/>
<feature type="domain" description="YcaO" evidence="1">
    <location>
        <begin position="77"/>
        <end position="423"/>
    </location>
</feature>
<evidence type="ECO:0000313" key="3">
    <source>
        <dbReference type="Proteomes" id="UP000584642"/>
    </source>
</evidence>
<dbReference type="PANTHER" id="PTHR37809:SF1">
    <property type="entry name" value="RIBOSOMAL PROTEIN S12 METHYLTHIOTRANSFERASE ACCESSORY FACTOR YCAO"/>
    <property type="match status" value="1"/>
</dbReference>
<dbReference type="RefSeq" id="WP_180286347.1">
    <property type="nucleotide sequence ID" value="NZ_JABFDB010000041.1"/>
</dbReference>
<dbReference type="EMBL" id="JABFDB010000041">
    <property type="protein sequence ID" value="NYZ24574.1"/>
    <property type="molecule type" value="Genomic_DNA"/>
</dbReference>
<sequence length="423" mass="45703">MPFDLIARENGAGPALKVHTAGTHRIVAPEETLARVSPFLPVMGITRVANVTGLDTVGIPVVMVTRPNSRSVSVSQGKGVTLAAAKASGVMESIESFHAERITLPLKFASYEELRWTHRVVDVARLPRLASSSFTPHTPMLWIEGVDLMSGAAKWVPFDMVHLNYTLPLPPGSGAFLASSNGLASGNHRLEAVSHAVTELVERDAATLWHLLDEEAQDATRLDLDRVDDTVCRSLLGRFDTAGVDVAAWEITSDVGLPAFLVRIVPREESPQHTVRPATGMGCHVAREVALSRALTEAAQSRLTFISGARDDMPRAQYLKHLDGGLIDRWQARIRDGQGARAFAACPTATGRTVEDDLSLQMERLRAAGIEEAVAVDLTKPEFGIPVVRVIIPGLEGIDESPDYLYGHRARTLLGGTHPEGHA</sequence>
<dbReference type="PROSITE" id="PS51664">
    <property type="entry name" value="YCAO"/>
    <property type="match status" value="1"/>
</dbReference>
<evidence type="ECO:0000313" key="2">
    <source>
        <dbReference type="EMBL" id="NYZ24574.1"/>
    </source>
</evidence>
<dbReference type="InterPro" id="IPR003776">
    <property type="entry name" value="YcaO-like_dom"/>
</dbReference>
<keyword evidence="3" id="KW-1185">Reference proteome</keyword>
<reference evidence="2 3" key="1">
    <citation type="submission" date="2020-05" db="EMBL/GenBank/DDBJ databases">
        <title>Azospirillum oleiclasticum sp. nov, a nitrogen-fixing and heavy crude oil-emulsifying bacterium isolated from the crude oil of Yumen Oilfield.</title>
        <authorList>
            <person name="Wu D."/>
            <person name="Cai M."/>
            <person name="Zhang X."/>
        </authorList>
    </citation>
    <scope>NUCLEOTIDE SEQUENCE [LARGE SCALE GENOMIC DNA]</scope>
    <source>
        <strain evidence="2 3">ROY-1-1-2</strain>
    </source>
</reference>
<protein>
    <submittedName>
        <fullName evidence="2">YcaO-like family protein</fullName>
    </submittedName>
</protein>
<accession>A0ABX2TMG8</accession>
<dbReference type="Pfam" id="PF02624">
    <property type="entry name" value="YcaO"/>
    <property type="match status" value="1"/>
</dbReference>
<comment type="caution">
    <text evidence="2">The sequence shown here is derived from an EMBL/GenBank/DDBJ whole genome shotgun (WGS) entry which is preliminary data.</text>
</comment>
<organism evidence="2 3">
    <name type="scientific">Azospirillum oleiclasticum</name>
    <dbReference type="NCBI Taxonomy" id="2735135"/>
    <lineage>
        <taxon>Bacteria</taxon>
        <taxon>Pseudomonadati</taxon>
        <taxon>Pseudomonadota</taxon>
        <taxon>Alphaproteobacteria</taxon>
        <taxon>Rhodospirillales</taxon>
        <taxon>Azospirillaceae</taxon>
        <taxon>Azospirillum</taxon>
    </lineage>
</organism>
<gene>
    <name evidence="2" type="ORF">HND93_33130</name>
</gene>
<dbReference type="PANTHER" id="PTHR37809">
    <property type="entry name" value="RIBOSOMAL PROTEIN S12 METHYLTHIOTRANSFERASE ACCESSORY FACTOR YCAO"/>
    <property type="match status" value="1"/>
</dbReference>
<dbReference type="Gene3D" id="3.30.1330.230">
    <property type="match status" value="2"/>
</dbReference>